<keyword evidence="1" id="KW-0732">Signal</keyword>
<gene>
    <name evidence="2" type="ORF">KCV03_g9172</name>
</gene>
<comment type="caution">
    <text evidence="2">The sequence shown here is derived from an EMBL/GenBank/DDBJ whole genome shotgun (WGS) entry which is preliminary data.</text>
</comment>
<dbReference type="EMBL" id="JAHFYH010000107">
    <property type="protein sequence ID" value="KAH0212793.1"/>
    <property type="molecule type" value="Genomic_DNA"/>
</dbReference>
<feature type="chain" id="PRO_5040478980" evidence="1">
    <location>
        <begin position="23"/>
        <end position="91"/>
    </location>
</feature>
<feature type="non-terminal residue" evidence="2">
    <location>
        <position position="91"/>
    </location>
</feature>
<sequence length="91" mass="9595">MRFVIFFTTLAALTVAVPALTAQEVSDLVITKIATTPATPSTSATSTRTKPTVEPYVPEESASCRANICCGKNGRCWRVSPTDVPVKPPGA</sequence>
<feature type="signal peptide" evidence="1">
    <location>
        <begin position="1"/>
        <end position="22"/>
    </location>
</feature>
<dbReference type="AlphaFoldDB" id="A0A9P8G8I9"/>
<dbReference type="Proteomes" id="UP000767238">
    <property type="component" value="Unassembled WGS sequence"/>
</dbReference>
<name>A0A9P8G8I9_AURME</name>
<evidence type="ECO:0000256" key="1">
    <source>
        <dbReference type="SAM" id="SignalP"/>
    </source>
</evidence>
<evidence type="ECO:0000313" key="2">
    <source>
        <dbReference type="EMBL" id="KAH0212793.1"/>
    </source>
</evidence>
<reference evidence="2" key="2">
    <citation type="submission" date="2021-08" db="EMBL/GenBank/DDBJ databases">
        <authorList>
            <person name="Gostincar C."/>
            <person name="Sun X."/>
            <person name="Song Z."/>
            <person name="Gunde-Cimerman N."/>
        </authorList>
    </citation>
    <scope>NUCLEOTIDE SEQUENCE</scope>
    <source>
        <strain evidence="2">EXF-8016</strain>
    </source>
</reference>
<dbReference type="OrthoDB" id="10393263at2759"/>
<proteinExistence type="predicted"/>
<evidence type="ECO:0000313" key="3">
    <source>
        <dbReference type="Proteomes" id="UP000767238"/>
    </source>
</evidence>
<organism evidence="2 3">
    <name type="scientific">Aureobasidium melanogenum</name>
    <name type="common">Aureobasidium pullulans var. melanogenum</name>
    <dbReference type="NCBI Taxonomy" id="46634"/>
    <lineage>
        <taxon>Eukaryota</taxon>
        <taxon>Fungi</taxon>
        <taxon>Dikarya</taxon>
        <taxon>Ascomycota</taxon>
        <taxon>Pezizomycotina</taxon>
        <taxon>Dothideomycetes</taxon>
        <taxon>Dothideomycetidae</taxon>
        <taxon>Dothideales</taxon>
        <taxon>Saccotheciaceae</taxon>
        <taxon>Aureobasidium</taxon>
    </lineage>
</organism>
<protein>
    <submittedName>
        <fullName evidence="2">Uncharacterized protein</fullName>
    </submittedName>
</protein>
<reference evidence="2" key="1">
    <citation type="journal article" date="2021" name="J Fungi (Basel)">
        <title>Virulence traits and population genomics of the black yeast Aureobasidium melanogenum.</title>
        <authorList>
            <person name="Cernosa A."/>
            <person name="Sun X."/>
            <person name="Gostincar C."/>
            <person name="Fang C."/>
            <person name="Gunde-Cimerman N."/>
            <person name="Song Z."/>
        </authorList>
    </citation>
    <scope>NUCLEOTIDE SEQUENCE</scope>
    <source>
        <strain evidence="2">EXF-8016</strain>
    </source>
</reference>
<accession>A0A9P8G8I9</accession>